<accession>Q1AV88</accession>
<dbReference type="Proteomes" id="UP000006637">
    <property type="component" value="Chromosome"/>
</dbReference>
<dbReference type="PANTHER" id="PTHR44846">
    <property type="entry name" value="MANNOSYL-D-GLYCERATE TRANSPORT/METABOLISM SYSTEM REPRESSOR MNGR-RELATED"/>
    <property type="match status" value="1"/>
</dbReference>
<keyword evidence="1" id="KW-0805">Transcription regulation</keyword>
<dbReference type="KEGG" id="rxy:Rxyl_1730"/>
<evidence type="ECO:0000256" key="3">
    <source>
        <dbReference type="ARBA" id="ARBA00023163"/>
    </source>
</evidence>
<evidence type="ECO:0000259" key="4">
    <source>
        <dbReference type="PROSITE" id="PS50949"/>
    </source>
</evidence>
<dbReference type="InterPro" id="IPR050679">
    <property type="entry name" value="Bact_HTH_transcr_reg"/>
</dbReference>
<dbReference type="PhylomeDB" id="Q1AV88"/>
<dbReference type="InterPro" id="IPR000524">
    <property type="entry name" value="Tscrpt_reg_HTH_GntR"/>
</dbReference>
<sequence length="252" mass="27674">MMADDISRVLSGINLDPSSPVPLYHQAARALERAIEAGELPRGSKLPNELDLASELGISRPTMRQAIRQLVDKGLLVRRRGIGTIVAPRPVRRAVALTSLYDDLKAAGREPATRVLSLEEVECPPEIAEHLGVGVGASVLRLERLRLADSAPIALMRNFIPSGLLELRPEDLERGGLYELFRRAGVAPHVATQRIGAKKAGAEEAEALEIEPGDPVLTMNRVAYDTGGRAIEYGWHRYPAESYWFEMMLVEL</sequence>
<evidence type="ECO:0000256" key="2">
    <source>
        <dbReference type="ARBA" id="ARBA00023125"/>
    </source>
</evidence>
<dbReference type="RefSeq" id="WP_011564707.1">
    <property type="nucleotide sequence ID" value="NC_008148.1"/>
</dbReference>
<proteinExistence type="predicted"/>
<dbReference type="OrthoDB" id="8584262at2"/>
<dbReference type="HOGENOM" id="CLU_063236_2_3_11"/>
<evidence type="ECO:0000313" key="5">
    <source>
        <dbReference type="EMBL" id="ABG04690.1"/>
    </source>
</evidence>
<dbReference type="EMBL" id="CP000386">
    <property type="protein sequence ID" value="ABG04690.1"/>
    <property type="molecule type" value="Genomic_DNA"/>
</dbReference>
<name>Q1AV88_RUBXD</name>
<dbReference type="AlphaFoldDB" id="Q1AV88"/>
<dbReference type="CDD" id="cd07377">
    <property type="entry name" value="WHTH_GntR"/>
    <property type="match status" value="1"/>
</dbReference>
<dbReference type="GO" id="GO:0045892">
    <property type="term" value="P:negative regulation of DNA-templated transcription"/>
    <property type="evidence" value="ECO:0007669"/>
    <property type="project" value="TreeGrafter"/>
</dbReference>
<dbReference type="GO" id="GO:0003700">
    <property type="term" value="F:DNA-binding transcription factor activity"/>
    <property type="evidence" value="ECO:0007669"/>
    <property type="project" value="InterPro"/>
</dbReference>
<keyword evidence="6" id="KW-1185">Reference proteome</keyword>
<dbReference type="SMART" id="SM00866">
    <property type="entry name" value="UTRA"/>
    <property type="match status" value="1"/>
</dbReference>
<dbReference type="Pfam" id="PF07702">
    <property type="entry name" value="UTRA"/>
    <property type="match status" value="1"/>
</dbReference>
<keyword evidence="3" id="KW-0804">Transcription</keyword>
<dbReference type="InterPro" id="IPR028978">
    <property type="entry name" value="Chorismate_lyase_/UTRA_dom_sf"/>
</dbReference>
<dbReference type="Gene3D" id="1.10.10.10">
    <property type="entry name" value="Winged helix-like DNA-binding domain superfamily/Winged helix DNA-binding domain"/>
    <property type="match status" value="1"/>
</dbReference>
<dbReference type="GO" id="GO:0003677">
    <property type="term" value="F:DNA binding"/>
    <property type="evidence" value="ECO:0007669"/>
    <property type="project" value="UniProtKB-KW"/>
</dbReference>
<dbReference type="PRINTS" id="PR00035">
    <property type="entry name" value="HTHGNTR"/>
</dbReference>
<evidence type="ECO:0000256" key="1">
    <source>
        <dbReference type="ARBA" id="ARBA00023015"/>
    </source>
</evidence>
<dbReference type="Gene3D" id="3.40.1410.10">
    <property type="entry name" value="Chorismate lyase-like"/>
    <property type="match status" value="1"/>
</dbReference>
<dbReference type="InterPro" id="IPR011663">
    <property type="entry name" value="UTRA"/>
</dbReference>
<evidence type="ECO:0000313" key="6">
    <source>
        <dbReference type="Proteomes" id="UP000006637"/>
    </source>
</evidence>
<dbReference type="InterPro" id="IPR036388">
    <property type="entry name" value="WH-like_DNA-bd_sf"/>
</dbReference>
<dbReference type="SMART" id="SM00345">
    <property type="entry name" value="HTH_GNTR"/>
    <property type="match status" value="1"/>
</dbReference>
<dbReference type="PROSITE" id="PS50949">
    <property type="entry name" value="HTH_GNTR"/>
    <property type="match status" value="1"/>
</dbReference>
<dbReference type="STRING" id="266117.Rxyl_1730"/>
<dbReference type="eggNOG" id="COG2188">
    <property type="taxonomic scope" value="Bacteria"/>
</dbReference>
<dbReference type="InterPro" id="IPR036390">
    <property type="entry name" value="WH_DNA-bd_sf"/>
</dbReference>
<dbReference type="SUPFAM" id="SSF64288">
    <property type="entry name" value="Chorismate lyase-like"/>
    <property type="match status" value="1"/>
</dbReference>
<feature type="domain" description="HTH gntR-type" evidence="4">
    <location>
        <begin position="21"/>
        <end position="89"/>
    </location>
</feature>
<dbReference type="PANTHER" id="PTHR44846:SF17">
    <property type="entry name" value="GNTR-FAMILY TRANSCRIPTIONAL REGULATOR"/>
    <property type="match status" value="1"/>
</dbReference>
<gene>
    <name evidence="5" type="ordered locus">Rxyl_1730</name>
</gene>
<dbReference type="Pfam" id="PF00392">
    <property type="entry name" value="GntR"/>
    <property type="match status" value="1"/>
</dbReference>
<dbReference type="SUPFAM" id="SSF46785">
    <property type="entry name" value="Winged helix' DNA-binding domain"/>
    <property type="match status" value="1"/>
</dbReference>
<reference evidence="5 6" key="1">
    <citation type="submission" date="2006-06" db="EMBL/GenBank/DDBJ databases">
        <title>Complete sequence of Rubrobacter xylanophilus DSM 9941.</title>
        <authorList>
            <consortium name="US DOE Joint Genome Institute"/>
            <person name="Copeland A."/>
            <person name="Lucas S."/>
            <person name="Lapidus A."/>
            <person name="Barry K."/>
            <person name="Detter J.C."/>
            <person name="Glavina del Rio T."/>
            <person name="Hammon N."/>
            <person name="Israni S."/>
            <person name="Dalin E."/>
            <person name="Tice H."/>
            <person name="Pitluck S."/>
            <person name="Munk A.C."/>
            <person name="Brettin T."/>
            <person name="Bruce D."/>
            <person name="Han C."/>
            <person name="Tapia R."/>
            <person name="Gilna P."/>
            <person name="Schmutz J."/>
            <person name="Larimer F."/>
            <person name="Land M."/>
            <person name="Hauser L."/>
            <person name="Kyrpides N."/>
            <person name="Lykidis A."/>
            <person name="da Costa M.S."/>
            <person name="Rainey F.A."/>
            <person name="Empadinhas N."/>
            <person name="Jolivet E."/>
            <person name="Battista J.R."/>
            <person name="Richardson P."/>
        </authorList>
    </citation>
    <scope>NUCLEOTIDE SEQUENCE [LARGE SCALE GENOMIC DNA]</scope>
    <source>
        <strain evidence="6">DSM 9941 / NBRC 16129 / PRD-1</strain>
    </source>
</reference>
<organism evidence="5 6">
    <name type="scientific">Rubrobacter xylanophilus (strain DSM 9941 / JCM 11954 / NBRC 16129 / PRD-1)</name>
    <dbReference type="NCBI Taxonomy" id="266117"/>
    <lineage>
        <taxon>Bacteria</taxon>
        <taxon>Bacillati</taxon>
        <taxon>Actinomycetota</taxon>
        <taxon>Rubrobacteria</taxon>
        <taxon>Rubrobacterales</taxon>
        <taxon>Rubrobacteraceae</taxon>
        <taxon>Rubrobacter</taxon>
    </lineage>
</organism>
<keyword evidence="2" id="KW-0238">DNA-binding</keyword>
<protein>
    <submittedName>
        <fullName evidence="5">Transcriptional regulator, GntR family</fullName>
    </submittedName>
</protein>